<keyword evidence="3" id="KW-1185">Reference proteome</keyword>
<reference evidence="2" key="1">
    <citation type="submission" date="2021-06" db="EMBL/GenBank/DDBJ databases">
        <authorList>
            <person name="Kallberg Y."/>
            <person name="Tangrot J."/>
            <person name="Rosling A."/>
        </authorList>
    </citation>
    <scope>NUCLEOTIDE SEQUENCE</scope>
    <source>
        <strain evidence="2">FL130A</strain>
    </source>
</reference>
<dbReference type="AlphaFoldDB" id="A0A9N9DQ29"/>
<dbReference type="EMBL" id="CAJVPS010009140">
    <property type="protein sequence ID" value="CAG8647733.1"/>
    <property type="molecule type" value="Genomic_DNA"/>
</dbReference>
<feature type="domain" description="F-box" evidence="1">
    <location>
        <begin position="5"/>
        <end position="50"/>
    </location>
</feature>
<gene>
    <name evidence="2" type="ORF">ALEPTO_LOCUS9912</name>
</gene>
<sequence>MRQLPELPIDILPNILDHIEQDDANTLFSCLLVSRIWCRLIIPILWRNPFNYANYLKKESKREEKQSKIIDVYISCLSADAKKRLKDRTDIKILPSLPSSKRFFNYPKYISSLDDRRILCAVWDWKLKREPSIDGHDVYHLLFALIRMFAEESQSLHHLSLNSCFYDKSMDRKKKFSPKDSFSSLSSSSEKAMIETTQIVTIIKAQGKSGYLTEFTISSCKYGLDEIIDALRSDATAKSLRNLTFIGCDFAQLSSSQIVTTVEFFSRMESVLFRMCHGYRGEFLDMLEKKMILDHNVGSVETRAKPRKEAENS</sequence>
<evidence type="ECO:0000259" key="1">
    <source>
        <dbReference type="Pfam" id="PF12937"/>
    </source>
</evidence>
<protein>
    <submittedName>
        <fullName evidence="2">11010_t:CDS:1</fullName>
    </submittedName>
</protein>
<dbReference type="SUPFAM" id="SSF81383">
    <property type="entry name" value="F-box domain"/>
    <property type="match status" value="1"/>
</dbReference>
<feature type="non-terminal residue" evidence="2">
    <location>
        <position position="313"/>
    </location>
</feature>
<dbReference type="OrthoDB" id="2338656at2759"/>
<name>A0A9N9DQ29_9GLOM</name>
<dbReference type="Proteomes" id="UP000789508">
    <property type="component" value="Unassembled WGS sequence"/>
</dbReference>
<proteinExistence type="predicted"/>
<dbReference type="InterPro" id="IPR001810">
    <property type="entry name" value="F-box_dom"/>
</dbReference>
<organism evidence="2 3">
    <name type="scientific">Ambispora leptoticha</name>
    <dbReference type="NCBI Taxonomy" id="144679"/>
    <lineage>
        <taxon>Eukaryota</taxon>
        <taxon>Fungi</taxon>
        <taxon>Fungi incertae sedis</taxon>
        <taxon>Mucoromycota</taxon>
        <taxon>Glomeromycotina</taxon>
        <taxon>Glomeromycetes</taxon>
        <taxon>Archaeosporales</taxon>
        <taxon>Ambisporaceae</taxon>
        <taxon>Ambispora</taxon>
    </lineage>
</organism>
<comment type="caution">
    <text evidence="2">The sequence shown here is derived from an EMBL/GenBank/DDBJ whole genome shotgun (WGS) entry which is preliminary data.</text>
</comment>
<evidence type="ECO:0000313" key="2">
    <source>
        <dbReference type="EMBL" id="CAG8647733.1"/>
    </source>
</evidence>
<dbReference type="InterPro" id="IPR036047">
    <property type="entry name" value="F-box-like_dom_sf"/>
</dbReference>
<evidence type="ECO:0000313" key="3">
    <source>
        <dbReference type="Proteomes" id="UP000789508"/>
    </source>
</evidence>
<dbReference type="Pfam" id="PF12937">
    <property type="entry name" value="F-box-like"/>
    <property type="match status" value="1"/>
</dbReference>
<accession>A0A9N9DQ29</accession>